<comment type="caution">
    <text evidence="2">The sequence shown here is derived from an EMBL/GenBank/DDBJ whole genome shotgun (WGS) entry which is preliminary data.</text>
</comment>
<sequence>MGDKVLPEWRGFGELLRRHRKRAGFSLAEVGKGLSLSGGMVGHLERATRAPIKAHVRKLDEMFATDGELLQQWLDVVEGKDVLPWFKDALESELRSRKICEYHPILIPGLLQTPEYTRVLVTARQVRKTQEEIEEVVELRVNRLPNLTQRPLLWFVVDQIVVDRIVGDEEIMYKQLHHIVKLAKDDKIRFQVIPGEVRRHCGLCGPFRLMTMNDNRKIVRMEHTLGGTAFDKDGEIEEMAELFGALQAEALSPIRSVELIQDIMKGLK</sequence>
<dbReference type="PROSITE" id="PS50943">
    <property type="entry name" value="HTH_CROC1"/>
    <property type="match status" value="1"/>
</dbReference>
<evidence type="ECO:0000313" key="3">
    <source>
        <dbReference type="Proteomes" id="UP000467124"/>
    </source>
</evidence>
<dbReference type="Pfam" id="PF19054">
    <property type="entry name" value="DUF5753"/>
    <property type="match status" value="1"/>
</dbReference>
<gene>
    <name evidence="2" type="ORF">GTW20_22885</name>
</gene>
<dbReference type="InterPro" id="IPR001387">
    <property type="entry name" value="Cro/C1-type_HTH"/>
</dbReference>
<dbReference type="SUPFAM" id="SSF47413">
    <property type="entry name" value="lambda repressor-like DNA-binding domains"/>
    <property type="match status" value="1"/>
</dbReference>
<dbReference type="AlphaFoldDB" id="A0A7K2IYG8"/>
<dbReference type="SMART" id="SM00530">
    <property type="entry name" value="HTH_XRE"/>
    <property type="match status" value="1"/>
</dbReference>
<evidence type="ECO:0000313" key="2">
    <source>
        <dbReference type="EMBL" id="MYR35028.1"/>
    </source>
</evidence>
<dbReference type="InterPro" id="IPR010982">
    <property type="entry name" value="Lambda_DNA-bd_dom_sf"/>
</dbReference>
<name>A0A7K2IYG8_9ACTN</name>
<dbReference type="CDD" id="cd00093">
    <property type="entry name" value="HTH_XRE"/>
    <property type="match status" value="1"/>
</dbReference>
<dbReference type="Gene3D" id="1.10.260.40">
    <property type="entry name" value="lambda repressor-like DNA-binding domains"/>
    <property type="match status" value="1"/>
</dbReference>
<proteinExistence type="predicted"/>
<evidence type="ECO:0000259" key="1">
    <source>
        <dbReference type="PROSITE" id="PS50943"/>
    </source>
</evidence>
<dbReference type="EMBL" id="WWHY01000001">
    <property type="protein sequence ID" value="MYR35028.1"/>
    <property type="molecule type" value="Genomic_DNA"/>
</dbReference>
<feature type="domain" description="HTH cro/C1-type" evidence="1">
    <location>
        <begin position="16"/>
        <end position="70"/>
    </location>
</feature>
<reference evidence="2 3" key="1">
    <citation type="journal article" date="2019" name="Nat. Commun.">
        <title>The antimicrobial potential of Streptomyces from insect microbiomes.</title>
        <authorList>
            <person name="Chevrette M.G."/>
            <person name="Carlson C.M."/>
            <person name="Ortega H.E."/>
            <person name="Thomas C."/>
            <person name="Ananiev G.E."/>
            <person name="Barns K.J."/>
            <person name="Book A.J."/>
            <person name="Cagnazzo J."/>
            <person name="Carlos C."/>
            <person name="Flanigan W."/>
            <person name="Grubbs K.J."/>
            <person name="Horn H.A."/>
            <person name="Hoffmann F.M."/>
            <person name="Klassen J.L."/>
            <person name="Knack J.J."/>
            <person name="Lewin G.R."/>
            <person name="McDonald B.R."/>
            <person name="Muller L."/>
            <person name="Melo W.G.P."/>
            <person name="Pinto-Tomas A.A."/>
            <person name="Schmitz A."/>
            <person name="Wendt-Pienkowski E."/>
            <person name="Wildman S."/>
            <person name="Zhao M."/>
            <person name="Zhang F."/>
            <person name="Bugni T.S."/>
            <person name="Andes D.R."/>
            <person name="Pupo M.T."/>
            <person name="Currie C.R."/>
        </authorList>
    </citation>
    <scope>NUCLEOTIDE SEQUENCE [LARGE SCALE GENOMIC DNA]</scope>
    <source>
        <strain evidence="2 3">SID5840</strain>
    </source>
</reference>
<organism evidence="2 3">
    <name type="scientific">Nocardiopsis alba</name>
    <dbReference type="NCBI Taxonomy" id="53437"/>
    <lineage>
        <taxon>Bacteria</taxon>
        <taxon>Bacillati</taxon>
        <taxon>Actinomycetota</taxon>
        <taxon>Actinomycetes</taxon>
        <taxon>Streptosporangiales</taxon>
        <taxon>Nocardiopsidaceae</taxon>
        <taxon>Nocardiopsis</taxon>
    </lineage>
</organism>
<accession>A0A7K2IYG8</accession>
<dbReference type="Proteomes" id="UP000467124">
    <property type="component" value="Unassembled WGS sequence"/>
</dbReference>
<dbReference type="Pfam" id="PF13560">
    <property type="entry name" value="HTH_31"/>
    <property type="match status" value="1"/>
</dbReference>
<dbReference type="GO" id="GO:0003677">
    <property type="term" value="F:DNA binding"/>
    <property type="evidence" value="ECO:0007669"/>
    <property type="project" value="InterPro"/>
</dbReference>
<protein>
    <submittedName>
        <fullName evidence="2">Helix-turn-helix domain-containing protein</fullName>
    </submittedName>
</protein>
<dbReference type="RefSeq" id="WP_081616114.1">
    <property type="nucleotide sequence ID" value="NZ_CBDRHC010000002.1"/>
</dbReference>
<dbReference type="InterPro" id="IPR043917">
    <property type="entry name" value="DUF5753"/>
</dbReference>